<evidence type="ECO:0000313" key="2">
    <source>
        <dbReference type="Proteomes" id="UP000478052"/>
    </source>
</evidence>
<dbReference type="OrthoDB" id="6608095at2759"/>
<proteinExistence type="predicted"/>
<sequence>MECDLNTELAVTLIRNKPVGMDIVDYVTSVQSKIMKEESDLFFQEFLCDSEPNRLFDQQDIKENASLSLSFEDHQNLENSYSMLQEKKTQTDYGIFSVSNCSSNFIQKSNTCLIQPVITMNTLNEMSRTQIDSGYNTNDLKMSFPETNLISTEIMSHSIQQALDLLINTLFDTSKLIETVYNWDDSNNLVRYFVDLIANIAKNNEFGFTCRDDVMTFVQNTAFTILNKHHLYNSIHVEYQCNLLAKFCYDKYIRWNIINLLINRLKIDVQIVPSSCSLRSIFYTFHLIDKLLHKTDFHATNGINKNNNSLIDLWKINYIKQNGNENETIEQMLKEWKNLLEHISMEALKKNVFLLSIRANQCLEFLRLIKPK</sequence>
<protein>
    <submittedName>
        <fullName evidence="1">Uncharacterized protein</fullName>
    </submittedName>
</protein>
<gene>
    <name evidence="1" type="ORF">FWK35_00001749</name>
</gene>
<accession>A0A6G0ZP38</accession>
<keyword evidence="2" id="KW-1185">Reference proteome</keyword>
<name>A0A6G0ZP38_APHCR</name>
<evidence type="ECO:0000313" key="1">
    <source>
        <dbReference type="EMBL" id="KAF0773003.1"/>
    </source>
</evidence>
<dbReference type="AlphaFoldDB" id="A0A6G0ZP38"/>
<dbReference type="Proteomes" id="UP000478052">
    <property type="component" value="Unassembled WGS sequence"/>
</dbReference>
<reference evidence="1 2" key="1">
    <citation type="submission" date="2019-08" db="EMBL/GenBank/DDBJ databases">
        <title>Whole genome of Aphis craccivora.</title>
        <authorList>
            <person name="Voronova N.V."/>
            <person name="Shulinski R.S."/>
            <person name="Bandarenka Y.V."/>
            <person name="Zhorov D.G."/>
            <person name="Warner D."/>
        </authorList>
    </citation>
    <scope>NUCLEOTIDE SEQUENCE [LARGE SCALE GENOMIC DNA]</scope>
    <source>
        <strain evidence="1">180601</strain>
        <tissue evidence="1">Whole Body</tissue>
    </source>
</reference>
<organism evidence="1 2">
    <name type="scientific">Aphis craccivora</name>
    <name type="common">Cowpea aphid</name>
    <dbReference type="NCBI Taxonomy" id="307492"/>
    <lineage>
        <taxon>Eukaryota</taxon>
        <taxon>Metazoa</taxon>
        <taxon>Ecdysozoa</taxon>
        <taxon>Arthropoda</taxon>
        <taxon>Hexapoda</taxon>
        <taxon>Insecta</taxon>
        <taxon>Pterygota</taxon>
        <taxon>Neoptera</taxon>
        <taxon>Paraneoptera</taxon>
        <taxon>Hemiptera</taxon>
        <taxon>Sternorrhyncha</taxon>
        <taxon>Aphidomorpha</taxon>
        <taxon>Aphidoidea</taxon>
        <taxon>Aphididae</taxon>
        <taxon>Aphidini</taxon>
        <taxon>Aphis</taxon>
        <taxon>Aphis</taxon>
    </lineage>
</organism>
<dbReference type="EMBL" id="VUJU01000107">
    <property type="protein sequence ID" value="KAF0773003.1"/>
    <property type="molecule type" value="Genomic_DNA"/>
</dbReference>
<comment type="caution">
    <text evidence="1">The sequence shown here is derived from an EMBL/GenBank/DDBJ whole genome shotgun (WGS) entry which is preliminary data.</text>
</comment>